<comment type="cofactor">
    <cofactor evidence="1">
        <name>[4Fe-4S] cluster</name>
        <dbReference type="ChEBI" id="CHEBI:49883"/>
    </cofactor>
</comment>
<dbReference type="SUPFAM" id="SSF53732">
    <property type="entry name" value="Aconitase iron-sulfur domain"/>
    <property type="match status" value="1"/>
</dbReference>
<evidence type="ECO:0000313" key="9">
    <source>
        <dbReference type="EMBL" id="QKQ99143.1"/>
    </source>
</evidence>
<evidence type="ECO:0000313" key="10">
    <source>
        <dbReference type="Proteomes" id="UP000509301"/>
    </source>
</evidence>
<proteinExistence type="inferred from homology"/>
<evidence type="ECO:0000256" key="3">
    <source>
        <dbReference type="ARBA" id="ARBA00022723"/>
    </source>
</evidence>
<dbReference type="PANTHER" id="PTHR11670">
    <property type="entry name" value="ACONITASE/IRON-RESPONSIVE ELEMENT FAMILY MEMBER"/>
    <property type="match status" value="1"/>
</dbReference>
<evidence type="ECO:0000256" key="6">
    <source>
        <dbReference type="ARBA" id="ARBA00023239"/>
    </source>
</evidence>
<dbReference type="InterPro" id="IPR036008">
    <property type="entry name" value="Aconitase_4Fe-4S_dom"/>
</dbReference>
<gene>
    <name evidence="9" type="primary">acnA</name>
    <name evidence="9" type="ORF">GWK48_00900</name>
</gene>
<dbReference type="KEGG" id="mten:GWK48_00900"/>
<dbReference type="InterPro" id="IPR001030">
    <property type="entry name" value="Acoase/IPM_deHydtase_lsu_aba"/>
</dbReference>
<dbReference type="PROSITE" id="PS01244">
    <property type="entry name" value="ACONITASE_2"/>
    <property type="match status" value="1"/>
</dbReference>
<dbReference type="Gene3D" id="6.10.190.10">
    <property type="match status" value="1"/>
</dbReference>
<evidence type="ECO:0000259" key="8">
    <source>
        <dbReference type="Pfam" id="PF00694"/>
    </source>
</evidence>
<keyword evidence="10" id="KW-1185">Reference proteome</keyword>
<evidence type="ECO:0000256" key="2">
    <source>
        <dbReference type="ARBA" id="ARBA00007185"/>
    </source>
</evidence>
<dbReference type="NCBIfam" id="NF006757">
    <property type="entry name" value="PRK09277.1"/>
    <property type="match status" value="1"/>
</dbReference>
<name>A0A6N0NQJ6_9CREN</name>
<keyword evidence="6 9" id="KW-0456">Lyase</keyword>
<protein>
    <submittedName>
        <fullName evidence="9">Aconitate hydratase AcnA</fullName>
        <ecNumber evidence="9">4.2.1.3</ecNumber>
    </submittedName>
</protein>
<organism evidence="9 10">
    <name type="scientific">Metallosphaera tengchongensis</name>
    <dbReference type="NCBI Taxonomy" id="1532350"/>
    <lineage>
        <taxon>Archaea</taxon>
        <taxon>Thermoproteota</taxon>
        <taxon>Thermoprotei</taxon>
        <taxon>Sulfolobales</taxon>
        <taxon>Sulfolobaceae</taxon>
        <taxon>Metallosphaera</taxon>
    </lineage>
</organism>
<dbReference type="NCBIfam" id="NF009520">
    <property type="entry name" value="PRK12881.1"/>
    <property type="match status" value="1"/>
</dbReference>
<dbReference type="PROSITE" id="PS00450">
    <property type="entry name" value="ACONITASE_1"/>
    <property type="match status" value="1"/>
</dbReference>
<keyword evidence="4" id="KW-0408">Iron</keyword>
<dbReference type="Proteomes" id="UP000509301">
    <property type="component" value="Chromosome"/>
</dbReference>
<dbReference type="InterPro" id="IPR006249">
    <property type="entry name" value="Aconitase/IRP2"/>
</dbReference>
<dbReference type="PRINTS" id="PR00415">
    <property type="entry name" value="ACONITASE"/>
</dbReference>
<dbReference type="GeneID" id="55640460"/>
<evidence type="ECO:0000259" key="7">
    <source>
        <dbReference type="Pfam" id="PF00330"/>
    </source>
</evidence>
<dbReference type="EC" id="4.2.1.3" evidence="9"/>
<keyword evidence="5" id="KW-0411">Iron-sulfur</keyword>
<dbReference type="Gene3D" id="3.30.499.10">
    <property type="entry name" value="Aconitase, domain 3"/>
    <property type="match status" value="2"/>
</dbReference>
<dbReference type="CDD" id="cd01586">
    <property type="entry name" value="AcnA_IRP"/>
    <property type="match status" value="1"/>
</dbReference>
<dbReference type="GO" id="GO:0051536">
    <property type="term" value="F:iron-sulfur cluster binding"/>
    <property type="evidence" value="ECO:0007669"/>
    <property type="project" value="UniProtKB-KW"/>
</dbReference>
<feature type="domain" description="Aconitase/3-isopropylmalate dehydratase large subunit alpha/beta/alpha" evidence="7">
    <location>
        <begin position="62"/>
        <end position="523"/>
    </location>
</feature>
<dbReference type="SUPFAM" id="SSF52016">
    <property type="entry name" value="LeuD/IlvD-like"/>
    <property type="match status" value="1"/>
</dbReference>
<dbReference type="Pfam" id="PF00694">
    <property type="entry name" value="Aconitase_C"/>
    <property type="match status" value="1"/>
</dbReference>
<dbReference type="RefSeq" id="WP_174628750.1">
    <property type="nucleotide sequence ID" value="NZ_CP049074.1"/>
</dbReference>
<dbReference type="GO" id="GO:0003994">
    <property type="term" value="F:aconitate hydratase activity"/>
    <property type="evidence" value="ECO:0007669"/>
    <property type="project" value="UniProtKB-EC"/>
</dbReference>
<accession>A0A6N0NQJ6</accession>
<dbReference type="Gene3D" id="3.20.19.10">
    <property type="entry name" value="Aconitase, domain 4"/>
    <property type="match status" value="1"/>
</dbReference>
<keyword evidence="3" id="KW-0479">Metal-binding</keyword>
<dbReference type="InterPro" id="IPR018136">
    <property type="entry name" value="Aconitase_4Fe-4S_BS"/>
</dbReference>
<dbReference type="Pfam" id="PF00330">
    <property type="entry name" value="Aconitase"/>
    <property type="match status" value="1"/>
</dbReference>
<dbReference type="OrthoDB" id="255at2157"/>
<dbReference type="FunFam" id="3.20.19.10:FF:000001">
    <property type="entry name" value="Aconitate hydratase"/>
    <property type="match status" value="1"/>
</dbReference>
<comment type="similarity">
    <text evidence="2">Belongs to the aconitase/IPM isomerase family.</text>
</comment>
<sequence length="837" mass="93077">MKIEKSKMGNFTFYPLSQLKEMGFNIDKYPYSIKILIENVLRNMDGEKITEDDLESIASWKVGKDFAFMPTRVIMQDYTGVPLLVDLAAMRSELERRGKDPSRINPKIPSDLVIDHSIQVDYFGTEYSLLLNMKKEFERNLERYKFLKWAQGAFTNLRVVPPGHGIIHQVNLEFLSKVVDVREHNGVLTAFPEVVIGTDSHTTMADGVGILAWGVGGLEAEAVMLGEPYFMTVPEVVGVKLTGEIREGVTPTDVVLYITETLRRKGVVGKFVEFFGPSLSYLSVPDRATIGNMAPEYGATVGYFPIDEKTLYYLKATARDQDIVGEYAKAQGIYYSSEPNYTEVVNVDLGDVEPALAGPMNPDERVPLRKMWEVKVGNKKGKRVSDGSVVLASITSCTNTSNPTVMLGAGVLARKAVAYGLRSKDYVKTSMAPGSPIVFKYLEEAQLLPYLEALGFHVVGFGCTTCIGNAGPLPREIEEDLKNGIEGYAVISGNRNFEGRINPLLKGTYLASPLLVVAYALAGRININFETDPLGLDPNGKPVFLKDIWPSMKEISRYMDLALNPKFYEENKSTIFQGDENWRSLEVAEGVTYAWDANSTYIIEPPWFKEDFEFKEIKDARILLILGDKVTTDHISPAGPIARDSEAGTYLLQKGVADLNTYGARRGNHEVMLRGGFANSKLRNKMVNRSGGFTKHYPDGEEGTVFSVAMKYRKEGVPLVIFAGKQYGTGSSRDWAAKVTALLGVRAVIAESFERIHRSNLVAMGVIPVEANWSSLQLRGDEMVSLKLQELKPRTEVEIIIKGDSQQKLHGVARIDTKAELEYIKNGNILNYVFKRV</sequence>
<evidence type="ECO:0000256" key="4">
    <source>
        <dbReference type="ARBA" id="ARBA00023004"/>
    </source>
</evidence>
<dbReference type="GO" id="GO:0046872">
    <property type="term" value="F:metal ion binding"/>
    <property type="evidence" value="ECO:0007669"/>
    <property type="project" value="UniProtKB-KW"/>
</dbReference>
<evidence type="ECO:0000256" key="1">
    <source>
        <dbReference type="ARBA" id="ARBA00001966"/>
    </source>
</evidence>
<evidence type="ECO:0000256" key="5">
    <source>
        <dbReference type="ARBA" id="ARBA00023014"/>
    </source>
</evidence>
<feature type="domain" description="Aconitase A/isopropylmalate dehydratase small subunit swivel" evidence="8">
    <location>
        <begin position="657"/>
        <end position="771"/>
    </location>
</feature>
<dbReference type="InterPro" id="IPR000573">
    <property type="entry name" value="AconitaseA/IPMdHydase_ssu_swvl"/>
</dbReference>
<reference evidence="9 10" key="1">
    <citation type="submission" date="2020-02" db="EMBL/GenBank/DDBJ databases">
        <title>Comparative genome analysis reveals the metabolism and evolution of the thermophilic archaeal genus Metallosphaera.</title>
        <authorList>
            <person name="Jiang C."/>
        </authorList>
    </citation>
    <scope>NUCLEOTIDE SEQUENCE [LARGE SCALE GENOMIC DNA]</scope>
    <source>
        <strain evidence="9 10">Ric-A</strain>
    </source>
</reference>
<dbReference type="AlphaFoldDB" id="A0A6N0NQJ6"/>
<dbReference type="EMBL" id="CP049074">
    <property type="protein sequence ID" value="QKQ99143.1"/>
    <property type="molecule type" value="Genomic_DNA"/>
</dbReference>
<dbReference type="InterPro" id="IPR015928">
    <property type="entry name" value="Aconitase/3IPM_dehydase_swvl"/>
</dbReference>
<dbReference type="InterPro" id="IPR015931">
    <property type="entry name" value="Acnase/IPM_dHydase_lsu_aba_1/3"/>
</dbReference>
<dbReference type="NCBIfam" id="TIGR01341">
    <property type="entry name" value="aconitase_1"/>
    <property type="match status" value="1"/>
</dbReference>